<evidence type="ECO:0000256" key="1">
    <source>
        <dbReference type="SAM" id="SignalP"/>
    </source>
</evidence>
<feature type="chain" id="PRO_5043740091" evidence="1">
    <location>
        <begin position="26"/>
        <end position="127"/>
    </location>
</feature>
<name>A0AAU9WEL9_9CNID</name>
<protein>
    <submittedName>
        <fullName evidence="2">Uncharacterized protein</fullName>
    </submittedName>
</protein>
<sequence>FYGKFSFVLFTVSIFLLFHQNMALGLQQVPDNYKAVWTKRRLLRSVVDVLLPPGGWHGPASYDSALSKREHSVETTPRRLKQVPEGFTATKNKRGIFKKISGLMLRDQLQFRLDYLMIALQASLLLE</sequence>
<reference evidence="2 3" key="1">
    <citation type="submission" date="2022-05" db="EMBL/GenBank/DDBJ databases">
        <authorList>
            <consortium name="Genoscope - CEA"/>
            <person name="William W."/>
        </authorList>
    </citation>
    <scope>NUCLEOTIDE SEQUENCE [LARGE SCALE GENOMIC DNA]</scope>
</reference>
<evidence type="ECO:0000313" key="2">
    <source>
        <dbReference type="EMBL" id="CAH3109002.1"/>
    </source>
</evidence>
<dbReference type="Proteomes" id="UP001159428">
    <property type="component" value="Unassembled WGS sequence"/>
</dbReference>
<feature type="signal peptide" evidence="1">
    <location>
        <begin position="1"/>
        <end position="25"/>
    </location>
</feature>
<comment type="caution">
    <text evidence="2">The sequence shown here is derived from an EMBL/GenBank/DDBJ whole genome shotgun (WGS) entry which is preliminary data.</text>
</comment>
<keyword evidence="1" id="KW-0732">Signal</keyword>
<gene>
    <name evidence="2" type="ORF">PMEA_00002798</name>
</gene>
<accession>A0AAU9WEL9</accession>
<dbReference type="EMBL" id="CALNXJ010000011">
    <property type="protein sequence ID" value="CAH3109002.1"/>
    <property type="molecule type" value="Genomic_DNA"/>
</dbReference>
<dbReference type="AlphaFoldDB" id="A0AAU9WEL9"/>
<proteinExistence type="predicted"/>
<evidence type="ECO:0000313" key="3">
    <source>
        <dbReference type="Proteomes" id="UP001159428"/>
    </source>
</evidence>
<keyword evidence="3" id="KW-1185">Reference proteome</keyword>
<feature type="non-terminal residue" evidence="2">
    <location>
        <position position="1"/>
    </location>
</feature>
<organism evidence="2 3">
    <name type="scientific">Pocillopora meandrina</name>
    <dbReference type="NCBI Taxonomy" id="46732"/>
    <lineage>
        <taxon>Eukaryota</taxon>
        <taxon>Metazoa</taxon>
        <taxon>Cnidaria</taxon>
        <taxon>Anthozoa</taxon>
        <taxon>Hexacorallia</taxon>
        <taxon>Scleractinia</taxon>
        <taxon>Astrocoeniina</taxon>
        <taxon>Pocilloporidae</taxon>
        <taxon>Pocillopora</taxon>
    </lineage>
</organism>